<organism evidence="2 3">
    <name type="scientific">Moellerella wisconsensis ATCC 35017</name>
    <dbReference type="NCBI Taxonomy" id="1354267"/>
    <lineage>
        <taxon>Bacteria</taxon>
        <taxon>Pseudomonadati</taxon>
        <taxon>Pseudomonadota</taxon>
        <taxon>Gammaproteobacteria</taxon>
        <taxon>Enterobacterales</taxon>
        <taxon>Morganellaceae</taxon>
        <taxon>Moellerella</taxon>
    </lineage>
</organism>
<accession>A0A0N0Z6R3</accession>
<gene>
    <name evidence="2" type="ORF">M992_2512</name>
</gene>
<name>A0A0N0Z6R3_9GAMM</name>
<dbReference type="EMBL" id="LGAA01000026">
    <property type="protein sequence ID" value="KPD01969.1"/>
    <property type="molecule type" value="Genomic_DNA"/>
</dbReference>
<dbReference type="Proteomes" id="UP000053226">
    <property type="component" value="Unassembled WGS sequence"/>
</dbReference>
<evidence type="ECO:0000313" key="2">
    <source>
        <dbReference type="EMBL" id="KPD01969.1"/>
    </source>
</evidence>
<feature type="region of interest" description="Disordered" evidence="1">
    <location>
        <begin position="20"/>
        <end position="47"/>
    </location>
</feature>
<evidence type="ECO:0000313" key="3">
    <source>
        <dbReference type="Proteomes" id="UP000053226"/>
    </source>
</evidence>
<comment type="caution">
    <text evidence="2">The sequence shown here is derived from an EMBL/GenBank/DDBJ whole genome shotgun (WGS) entry which is preliminary data.</text>
</comment>
<sequence>MAKRTNALEQMKKWMEVIPQCLQPQGKQADTEDPKEKPEAKKRRASK</sequence>
<dbReference type="RefSeq" id="WP_156317261.1">
    <property type="nucleotide sequence ID" value="NZ_CAWMUS010000026.1"/>
</dbReference>
<keyword evidence="3" id="KW-1185">Reference proteome</keyword>
<feature type="compositionally biased region" description="Basic and acidic residues" evidence="1">
    <location>
        <begin position="29"/>
        <end position="39"/>
    </location>
</feature>
<evidence type="ECO:0000256" key="1">
    <source>
        <dbReference type="SAM" id="MobiDB-lite"/>
    </source>
</evidence>
<dbReference type="OrthoDB" id="9995444at2"/>
<protein>
    <submittedName>
        <fullName evidence="2">Uncharacterized protein</fullName>
    </submittedName>
</protein>
<dbReference type="AlphaFoldDB" id="A0A0N0Z6R3"/>
<reference evidence="2 3" key="1">
    <citation type="submission" date="2015-07" db="EMBL/GenBank/DDBJ databases">
        <title>ATOL: Assembling a taxonomically balanced genome-scale reconstruction of the evolutionary history of the Enterobacteriaceae.</title>
        <authorList>
            <person name="Plunkett G.III."/>
            <person name="Neeno-Eckwall E.C."/>
            <person name="Glasner J.D."/>
            <person name="Perna N.T."/>
        </authorList>
    </citation>
    <scope>NUCLEOTIDE SEQUENCE [LARGE SCALE GENOMIC DNA]</scope>
    <source>
        <strain evidence="2 3">ATCC 35017</strain>
    </source>
</reference>
<proteinExistence type="predicted"/>